<feature type="region of interest" description="Disordered" evidence="1">
    <location>
        <begin position="568"/>
        <end position="617"/>
    </location>
</feature>
<dbReference type="Proteomes" id="UP000626109">
    <property type="component" value="Unassembled WGS sequence"/>
</dbReference>
<accession>A0A813H0Q7</accession>
<organism evidence="3 5">
    <name type="scientific">Polarella glacialis</name>
    <name type="common">Dinoflagellate</name>
    <dbReference type="NCBI Taxonomy" id="89957"/>
    <lineage>
        <taxon>Eukaryota</taxon>
        <taxon>Sar</taxon>
        <taxon>Alveolata</taxon>
        <taxon>Dinophyceae</taxon>
        <taxon>Suessiales</taxon>
        <taxon>Suessiaceae</taxon>
        <taxon>Polarella</taxon>
    </lineage>
</organism>
<dbReference type="AlphaFoldDB" id="A0A813H0Q7"/>
<feature type="compositionally biased region" description="Low complexity" evidence="1">
    <location>
        <begin position="588"/>
        <end position="602"/>
    </location>
</feature>
<evidence type="ECO:0000313" key="3">
    <source>
        <dbReference type="EMBL" id="CAE8631210.1"/>
    </source>
</evidence>
<gene>
    <name evidence="3" type="ORF">PGLA1383_LOCUS47343</name>
    <name evidence="4" type="ORF">PGLA2088_LOCUS26788</name>
</gene>
<feature type="compositionally biased region" description="Basic and acidic residues" evidence="1">
    <location>
        <begin position="45"/>
        <end position="64"/>
    </location>
</feature>
<comment type="caution">
    <text evidence="3">The sequence shown here is derived from an EMBL/GenBank/DDBJ whole genome shotgun (WGS) entry which is preliminary data.</text>
</comment>
<keyword evidence="2" id="KW-1133">Transmembrane helix</keyword>
<reference evidence="3" key="1">
    <citation type="submission" date="2021-02" db="EMBL/GenBank/DDBJ databases">
        <authorList>
            <person name="Dougan E. K."/>
            <person name="Rhodes N."/>
            <person name="Thang M."/>
            <person name="Chan C."/>
        </authorList>
    </citation>
    <scope>NUCLEOTIDE SEQUENCE</scope>
</reference>
<evidence type="ECO:0000256" key="1">
    <source>
        <dbReference type="SAM" id="MobiDB-lite"/>
    </source>
</evidence>
<evidence type="ECO:0008006" key="6">
    <source>
        <dbReference type="Google" id="ProtNLM"/>
    </source>
</evidence>
<protein>
    <recommendedName>
        <fullName evidence="6">Transmembrane protein</fullName>
    </recommendedName>
</protein>
<name>A0A813H0Q7_POLGL</name>
<feature type="transmembrane region" description="Helical" evidence="2">
    <location>
        <begin position="206"/>
        <end position="228"/>
    </location>
</feature>
<keyword evidence="2" id="KW-0472">Membrane</keyword>
<sequence length="617" mass="65156">MRPAKSHASGAGYAAAATADWIADIADDGLPPFDTAATLRSTSSRRAEERSSKSARREGNERRQRQGSNPPAAPKRSVLRPKGAQSGLQGLQGFNSDFDFRLAQPMGNSDFSGSADSVAGKKKAGKFVKRLKKAGVVVFVACYLGLIAYLVLWLFQERSKAEVSGLSDGEACAQVVCPMGSVCTVAVTSGLPRCSGKSENIELVELILGLVLGVPALVCLPCTVQWLVRVGCPRLYKSLIDRISPEAPSVKGRSENDLEAELGSSGLGDAIAAALGESAQPGKMETGKMEKEKEQQHRRRDGQELSKGKSAGSTKKAPASHPGEPQDEEDDELDGLFATVRQSSAKKSSAAAVKKFSPEQGADSSKQEEEDELDLLFAPREAGKPSGASDEEDNSSVAFDRIFAKPKAAAGGGSRSASAEEDNESDAFSELFPRPPRTAEGPEQRQPWRELPPVPESAPCARKGERGNRRVLQPPPSAWSAAPSGGPSEGLLSFLFAAKGSEVCARQRNTAQASDRAAAPQVLEKAASSVGPDSAIIEEEDHQELDDFDLGDPPDFFAFALHLARQGAGSEAGDDARSDVSTADSLAELEPGELPELWHPPLSSAGAEARLTDALKA</sequence>
<keyword evidence="5" id="KW-1185">Reference proteome</keyword>
<evidence type="ECO:0000313" key="4">
    <source>
        <dbReference type="EMBL" id="CAE8690087.1"/>
    </source>
</evidence>
<feature type="region of interest" description="Disordered" evidence="1">
    <location>
        <begin position="277"/>
        <end position="486"/>
    </location>
</feature>
<feature type="compositionally biased region" description="Acidic residues" evidence="1">
    <location>
        <begin position="325"/>
        <end position="334"/>
    </location>
</feature>
<proteinExistence type="predicted"/>
<feature type="compositionally biased region" description="Low complexity" evidence="1">
    <location>
        <begin position="35"/>
        <end position="44"/>
    </location>
</feature>
<dbReference type="EMBL" id="CAJNNV010030064">
    <property type="protein sequence ID" value="CAE8631210.1"/>
    <property type="molecule type" value="Genomic_DNA"/>
</dbReference>
<feature type="compositionally biased region" description="Low complexity" evidence="1">
    <location>
        <begin position="343"/>
        <end position="355"/>
    </location>
</feature>
<dbReference type="EMBL" id="CAJNNW010027186">
    <property type="protein sequence ID" value="CAE8690087.1"/>
    <property type="molecule type" value="Genomic_DNA"/>
</dbReference>
<evidence type="ECO:0000256" key="2">
    <source>
        <dbReference type="SAM" id="Phobius"/>
    </source>
</evidence>
<feature type="region of interest" description="Disordered" evidence="1">
    <location>
        <begin position="508"/>
        <end position="534"/>
    </location>
</feature>
<feature type="compositionally biased region" description="Basic and acidic residues" evidence="1">
    <location>
        <begin position="285"/>
        <end position="307"/>
    </location>
</feature>
<keyword evidence="2" id="KW-0812">Transmembrane</keyword>
<evidence type="ECO:0000313" key="5">
    <source>
        <dbReference type="Proteomes" id="UP000654075"/>
    </source>
</evidence>
<feature type="compositionally biased region" description="Low complexity" evidence="1">
    <location>
        <begin position="308"/>
        <end position="320"/>
    </location>
</feature>
<feature type="region of interest" description="Disordered" evidence="1">
    <location>
        <begin position="32"/>
        <end position="85"/>
    </location>
</feature>
<dbReference type="Proteomes" id="UP000654075">
    <property type="component" value="Unassembled WGS sequence"/>
</dbReference>
<feature type="transmembrane region" description="Helical" evidence="2">
    <location>
        <begin position="136"/>
        <end position="155"/>
    </location>
</feature>